<keyword evidence="2" id="KW-1185">Reference proteome</keyword>
<evidence type="ECO:0000313" key="1">
    <source>
        <dbReference type="EMBL" id="KYP78151.1"/>
    </source>
</evidence>
<dbReference type="STRING" id="3821.A0A151UFW8"/>
<protein>
    <submittedName>
        <fullName evidence="1">AC9 transposase</fullName>
    </submittedName>
</protein>
<dbReference type="PANTHER" id="PTHR46481:SF8">
    <property type="entry name" value="ZINC FINGER BED DOMAIN-CONTAINING PROTEIN RICESLEEPER 1-LIKE"/>
    <property type="match status" value="1"/>
</dbReference>
<proteinExistence type="predicted"/>
<organism evidence="1 2">
    <name type="scientific">Cajanus cajan</name>
    <name type="common">Pigeon pea</name>
    <name type="synonym">Cajanus indicus</name>
    <dbReference type="NCBI Taxonomy" id="3821"/>
    <lineage>
        <taxon>Eukaryota</taxon>
        <taxon>Viridiplantae</taxon>
        <taxon>Streptophyta</taxon>
        <taxon>Embryophyta</taxon>
        <taxon>Tracheophyta</taxon>
        <taxon>Spermatophyta</taxon>
        <taxon>Magnoliopsida</taxon>
        <taxon>eudicotyledons</taxon>
        <taxon>Gunneridae</taxon>
        <taxon>Pentapetalae</taxon>
        <taxon>rosids</taxon>
        <taxon>fabids</taxon>
        <taxon>Fabales</taxon>
        <taxon>Fabaceae</taxon>
        <taxon>Papilionoideae</taxon>
        <taxon>50 kb inversion clade</taxon>
        <taxon>NPAAA clade</taxon>
        <taxon>indigoferoid/millettioid clade</taxon>
        <taxon>Phaseoleae</taxon>
        <taxon>Cajanus</taxon>
    </lineage>
</organism>
<dbReference type="EMBL" id="AGCT01043744">
    <property type="protein sequence ID" value="KYP78151.1"/>
    <property type="molecule type" value="Genomic_DNA"/>
</dbReference>
<dbReference type="AlphaFoldDB" id="A0A151UFW8"/>
<dbReference type="PANTHER" id="PTHR46481">
    <property type="entry name" value="ZINC FINGER BED DOMAIN-CONTAINING PROTEIN 4"/>
    <property type="match status" value="1"/>
</dbReference>
<dbReference type="InterPro" id="IPR052035">
    <property type="entry name" value="ZnF_BED_domain_contain"/>
</dbReference>
<dbReference type="SUPFAM" id="SSF53098">
    <property type="entry name" value="Ribonuclease H-like"/>
    <property type="match status" value="1"/>
</dbReference>
<gene>
    <name evidence="1" type="ORF">KK1_047762</name>
</gene>
<dbReference type="Gramene" id="C.cajan_44000.t">
    <property type="protein sequence ID" value="C.cajan_44000.t.cds1"/>
    <property type="gene ID" value="C.cajan_44000"/>
</dbReference>
<sequence length="130" mass="14956">MSWNSLVMKGDYVHMCCCAHILNLIVKDGFKENIDAVVKIRAAIKYVRSSPSRLSKFKACVEQRNIEFKGLVCLDVETRWNSTYLMLKAALKHQKDLKSLRCKIKNTLKSWKKGRVFLSKKNCLVDCDGL</sequence>
<reference evidence="1" key="1">
    <citation type="journal article" date="2012" name="Nat. Biotechnol.">
        <title>Draft genome sequence of pigeonpea (Cajanus cajan), an orphan legume crop of resource-poor farmers.</title>
        <authorList>
            <person name="Varshney R.K."/>
            <person name="Chen W."/>
            <person name="Li Y."/>
            <person name="Bharti A.K."/>
            <person name="Saxena R.K."/>
            <person name="Schlueter J.A."/>
            <person name="Donoghue M.T."/>
            <person name="Azam S."/>
            <person name="Fan G."/>
            <person name="Whaley A.M."/>
            <person name="Farmer A.D."/>
            <person name="Sheridan J."/>
            <person name="Iwata A."/>
            <person name="Tuteja R."/>
            <person name="Penmetsa R.V."/>
            <person name="Wu W."/>
            <person name="Upadhyaya H.D."/>
            <person name="Yang S.P."/>
            <person name="Shah T."/>
            <person name="Saxena K.B."/>
            <person name="Michael T."/>
            <person name="McCombie W.R."/>
            <person name="Yang B."/>
            <person name="Zhang G."/>
            <person name="Yang H."/>
            <person name="Wang J."/>
            <person name="Spillane C."/>
            <person name="Cook D.R."/>
            <person name="May G.D."/>
            <person name="Xu X."/>
            <person name="Jackson S.A."/>
        </authorList>
    </citation>
    <scope>NUCLEOTIDE SEQUENCE [LARGE SCALE GENOMIC DNA]</scope>
</reference>
<comment type="caution">
    <text evidence="1">The sequence shown here is derived from an EMBL/GenBank/DDBJ whole genome shotgun (WGS) entry which is preliminary data.</text>
</comment>
<accession>A0A151UFW8</accession>
<dbReference type="OMA" id="ACVEQRN"/>
<dbReference type="Proteomes" id="UP000075243">
    <property type="component" value="Unassembled WGS sequence"/>
</dbReference>
<evidence type="ECO:0000313" key="2">
    <source>
        <dbReference type="Proteomes" id="UP000075243"/>
    </source>
</evidence>
<dbReference type="InterPro" id="IPR012337">
    <property type="entry name" value="RNaseH-like_sf"/>
</dbReference>
<name>A0A151UFW8_CAJCA</name>